<accession>A0AAJ1BCZ2</accession>
<dbReference type="EMBL" id="JAKNHJ010000015">
    <property type="protein sequence ID" value="MCG4618406.1"/>
    <property type="molecule type" value="Genomic_DNA"/>
</dbReference>
<evidence type="ECO:0000313" key="2">
    <source>
        <dbReference type="Proteomes" id="UP001200537"/>
    </source>
</evidence>
<dbReference type="AlphaFoldDB" id="A0AAJ1BCZ2"/>
<name>A0AAJ1BCZ2_9ACTO</name>
<evidence type="ECO:0000313" key="1">
    <source>
        <dbReference type="EMBL" id="MCG4618406.1"/>
    </source>
</evidence>
<protein>
    <submittedName>
        <fullName evidence="1">Uncharacterized protein</fullName>
    </submittedName>
</protein>
<reference evidence="1" key="1">
    <citation type="submission" date="2022-01" db="EMBL/GenBank/DDBJ databases">
        <title>Collection of gut derived symbiotic bacterial strains cultured from healthy donors.</title>
        <authorList>
            <person name="Lin H."/>
            <person name="Kohout C."/>
            <person name="Waligurski E."/>
            <person name="Pamer E.G."/>
        </authorList>
    </citation>
    <scope>NUCLEOTIDE SEQUENCE</scope>
    <source>
        <strain evidence="1">DFI.7.46</strain>
    </source>
</reference>
<organism evidence="1 2">
    <name type="scientific">Varibaculum cambriense</name>
    <dbReference type="NCBI Taxonomy" id="184870"/>
    <lineage>
        <taxon>Bacteria</taxon>
        <taxon>Bacillati</taxon>
        <taxon>Actinomycetota</taxon>
        <taxon>Actinomycetes</taxon>
        <taxon>Actinomycetales</taxon>
        <taxon>Actinomycetaceae</taxon>
        <taxon>Varibaculum</taxon>
    </lineage>
</organism>
<dbReference type="RefSeq" id="WP_238128289.1">
    <property type="nucleotide sequence ID" value="NZ_JAGZVZ010000012.1"/>
</dbReference>
<proteinExistence type="predicted"/>
<gene>
    <name evidence="1" type="ORF">L0M99_07890</name>
</gene>
<dbReference type="Proteomes" id="UP001200537">
    <property type="component" value="Unassembled WGS sequence"/>
</dbReference>
<comment type="caution">
    <text evidence="1">The sequence shown here is derived from an EMBL/GenBank/DDBJ whole genome shotgun (WGS) entry which is preliminary data.</text>
</comment>
<sequence length="61" mass="6018">MSGHGSAPLHEYGVYVVNPVFGPALPVAGVSQQCSAFVRRASLAQPGAFSPGASASDAACA</sequence>